<keyword evidence="4" id="KW-0805">Transcription regulation</keyword>
<evidence type="ECO:0000313" key="8">
    <source>
        <dbReference type="EMBL" id="HGT70856.1"/>
    </source>
</evidence>
<dbReference type="GO" id="GO:0003700">
    <property type="term" value="F:DNA-binding transcription factor activity"/>
    <property type="evidence" value="ECO:0007669"/>
    <property type="project" value="InterPro"/>
</dbReference>
<dbReference type="EMBL" id="DSYQ01000004">
    <property type="protein sequence ID" value="HGT70856.1"/>
    <property type="molecule type" value="Genomic_DNA"/>
</dbReference>
<reference evidence="8" key="1">
    <citation type="journal article" date="2020" name="mSystems">
        <title>Genome- and Community-Level Interaction Insights into Carbon Utilization and Element Cycling Functions of Hydrothermarchaeota in Hydrothermal Sediment.</title>
        <authorList>
            <person name="Zhou Z."/>
            <person name="Liu Y."/>
            <person name="Xu W."/>
            <person name="Pan J."/>
            <person name="Luo Z.H."/>
            <person name="Li M."/>
        </authorList>
    </citation>
    <scope>NUCLEOTIDE SEQUENCE [LARGE SCALE GENOMIC DNA]</scope>
    <source>
        <strain evidence="8">SpSt-579</strain>
    </source>
</reference>
<comment type="caution">
    <text evidence="8">The sequence shown here is derived from an EMBL/GenBank/DDBJ whole genome shotgun (WGS) entry which is preliminary data.</text>
</comment>
<protein>
    <submittedName>
        <fullName evidence="8">Transcriptional repressor</fullName>
    </submittedName>
</protein>
<dbReference type="GO" id="GO:1900376">
    <property type="term" value="P:regulation of secondary metabolite biosynthetic process"/>
    <property type="evidence" value="ECO:0007669"/>
    <property type="project" value="TreeGrafter"/>
</dbReference>
<feature type="binding site" evidence="7">
    <location>
        <position position="126"/>
    </location>
    <ligand>
        <name>Zn(2+)</name>
        <dbReference type="ChEBI" id="CHEBI:29105"/>
    </ligand>
</feature>
<feature type="binding site" evidence="7">
    <location>
        <position position="123"/>
    </location>
    <ligand>
        <name>Zn(2+)</name>
        <dbReference type="ChEBI" id="CHEBI:29105"/>
    </ligand>
</feature>
<dbReference type="GO" id="GO:0045892">
    <property type="term" value="P:negative regulation of DNA-templated transcription"/>
    <property type="evidence" value="ECO:0007669"/>
    <property type="project" value="TreeGrafter"/>
</dbReference>
<keyword evidence="6" id="KW-0804">Transcription</keyword>
<sequence>MAPIERLTNQKKAILDYLRSTAYHPDAYEVYEIVKKKLPQISLATVYRNLDSMAKKGLIKEIRIKPDRFNYDGIEKKHHHFKCLECGSTFNIDDDILLNFEKVNESGIVGLVDDYEVILSGICLNCQRKKK</sequence>
<evidence type="ECO:0000256" key="6">
    <source>
        <dbReference type="ARBA" id="ARBA00023163"/>
    </source>
</evidence>
<feature type="binding site" evidence="7">
    <location>
        <position position="86"/>
    </location>
    <ligand>
        <name>Zn(2+)</name>
        <dbReference type="ChEBI" id="CHEBI:29105"/>
    </ligand>
</feature>
<dbReference type="InterPro" id="IPR002481">
    <property type="entry name" value="FUR"/>
</dbReference>
<comment type="similarity">
    <text evidence="1">Belongs to the Fur family.</text>
</comment>
<evidence type="ECO:0000256" key="7">
    <source>
        <dbReference type="PIRSR" id="PIRSR602481-1"/>
    </source>
</evidence>
<dbReference type="GO" id="GO:0008270">
    <property type="term" value="F:zinc ion binding"/>
    <property type="evidence" value="ECO:0007669"/>
    <property type="project" value="TreeGrafter"/>
</dbReference>
<accession>A0A7C4QX01</accession>
<dbReference type="Pfam" id="PF01475">
    <property type="entry name" value="FUR"/>
    <property type="match status" value="1"/>
</dbReference>
<dbReference type="CDD" id="cd07153">
    <property type="entry name" value="Fur_like"/>
    <property type="match status" value="1"/>
</dbReference>
<organism evidence="8">
    <name type="scientific">candidate division CPR3 bacterium</name>
    <dbReference type="NCBI Taxonomy" id="2268181"/>
    <lineage>
        <taxon>Bacteria</taxon>
        <taxon>Bacteria division CPR3</taxon>
    </lineage>
</organism>
<gene>
    <name evidence="8" type="ORF">ENT43_01175</name>
</gene>
<dbReference type="PANTHER" id="PTHR33202:SF7">
    <property type="entry name" value="FERRIC UPTAKE REGULATION PROTEIN"/>
    <property type="match status" value="1"/>
</dbReference>
<evidence type="ECO:0000256" key="2">
    <source>
        <dbReference type="ARBA" id="ARBA00022491"/>
    </source>
</evidence>
<name>A0A7C4QX01_UNCC3</name>
<dbReference type="GO" id="GO:0000976">
    <property type="term" value="F:transcription cis-regulatory region binding"/>
    <property type="evidence" value="ECO:0007669"/>
    <property type="project" value="TreeGrafter"/>
</dbReference>
<keyword evidence="3 7" id="KW-0862">Zinc</keyword>
<dbReference type="PANTHER" id="PTHR33202">
    <property type="entry name" value="ZINC UPTAKE REGULATION PROTEIN"/>
    <property type="match status" value="1"/>
</dbReference>
<dbReference type="Gene3D" id="3.30.1490.190">
    <property type="match status" value="1"/>
</dbReference>
<dbReference type="Gene3D" id="1.10.10.10">
    <property type="entry name" value="Winged helix-like DNA-binding domain superfamily/Winged helix DNA-binding domain"/>
    <property type="match status" value="1"/>
</dbReference>
<evidence type="ECO:0000256" key="3">
    <source>
        <dbReference type="ARBA" id="ARBA00022833"/>
    </source>
</evidence>
<keyword evidence="2" id="KW-0678">Repressor</keyword>
<dbReference type="InterPro" id="IPR036390">
    <property type="entry name" value="WH_DNA-bd_sf"/>
</dbReference>
<dbReference type="AlphaFoldDB" id="A0A7C4QX01"/>
<dbReference type="SUPFAM" id="SSF46785">
    <property type="entry name" value="Winged helix' DNA-binding domain"/>
    <property type="match status" value="1"/>
</dbReference>
<evidence type="ECO:0000256" key="4">
    <source>
        <dbReference type="ARBA" id="ARBA00023015"/>
    </source>
</evidence>
<comment type="cofactor">
    <cofactor evidence="7">
        <name>Zn(2+)</name>
        <dbReference type="ChEBI" id="CHEBI:29105"/>
    </cofactor>
    <text evidence="7">Binds 1 zinc ion per subunit.</text>
</comment>
<dbReference type="InterPro" id="IPR036388">
    <property type="entry name" value="WH-like_DNA-bd_sf"/>
</dbReference>
<feature type="binding site" evidence="7">
    <location>
        <position position="83"/>
    </location>
    <ligand>
        <name>Zn(2+)</name>
        <dbReference type="ChEBI" id="CHEBI:29105"/>
    </ligand>
</feature>
<proteinExistence type="inferred from homology"/>
<keyword evidence="7" id="KW-0479">Metal-binding</keyword>
<evidence type="ECO:0000256" key="5">
    <source>
        <dbReference type="ARBA" id="ARBA00023125"/>
    </source>
</evidence>
<keyword evidence="5" id="KW-0238">DNA-binding</keyword>
<evidence type="ECO:0000256" key="1">
    <source>
        <dbReference type="ARBA" id="ARBA00007957"/>
    </source>
</evidence>
<dbReference type="InterPro" id="IPR043135">
    <property type="entry name" value="Fur_C"/>
</dbReference>